<comment type="caution">
    <text evidence="8">The sequence shown here is derived from an EMBL/GenBank/DDBJ whole genome shotgun (WGS) entry which is preliminary data.</text>
</comment>
<feature type="transmembrane region" description="Helical" evidence="6">
    <location>
        <begin position="133"/>
        <end position="158"/>
    </location>
</feature>
<keyword evidence="9" id="KW-1185">Reference proteome</keyword>
<dbReference type="Proteomes" id="UP000290567">
    <property type="component" value="Unassembled WGS sequence"/>
</dbReference>
<dbReference type="RefSeq" id="WP_146622675.1">
    <property type="nucleotide sequence ID" value="NZ_BJCC01000015.1"/>
</dbReference>
<accession>A0A4P5PCK9</accession>
<feature type="transmembrane region" description="Helical" evidence="6">
    <location>
        <begin position="70"/>
        <end position="95"/>
    </location>
</feature>
<dbReference type="GO" id="GO:0022857">
    <property type="term" value="F:transmembrane transporter activity"/>
    <property type="evidence" value="ECO:0007669"/>
    <property type="project" value="UniProtKB-ARBA"/>
</dbReference>
<dbReference type="OrthoDB" id="9156049at2"/>
<feature type="transmembrane region" description="Helical" evidence="6">
    <location>
        <begin position="386"/>
        <end position="407"/>
    </location>
</feature>
<evidence type="ECO:0000256" key="5">
    <source>
        <dbReference type="ARBA" id="ARBA00023136"/>
    </source>
</evidence>
<name>A0A4P5PCK9_9ENTE</name>
<evidence type="ECO:0000256" key="4">
    <source>
        <dbReference type="ARBA" id="ARBA00022989"/>
    </source>
</evidence>
<feature type="transmembrane region" description="Helical" evidence="6">
    <location>
        <begin position="12"/>
        <end position="32"/>
    </location>
</feature>
<feature type="transmembrane region" description="Helical" evidence="6">
    <location>
        <begin position="38"/>
        <end position="58"/>
    </location>
</feature>
<dbReference type="EMBL" id="BJCC01000015">
    <property type="protein sequence ID" value="GCF94244.1"/>
    <property type="molecule type" value="Genomic_DNA"/>
</dbReference>
<comment type="subcellular location">
    <subcellularLocation>
        <location evidence="1">Membrane</location>
        <topology evidence="1">Multi-pass membrane protein</topology>
    </subcellularLocation>
</comment>
<organism evidence="8 9">
    <name type="scientific">Enterococcus florum</name>
    <dbReference type="NCBI Taxonomy" id="2480627"/>
    <lineage>
        <taxon>Bacteria</taxon>
        <taxon>Bacillati</taxon>
        <taxon>Bacillota</taxon>
        <taxon>Bacilli</taxon>
        <taxon>Lactobacillales</taxon>
        <taxon>Enterococcaceae</taxon>
        <taxon>Enterococcus</taxon>
    </lineage>
</organism>
<sequence>MDISVLNVDRKNLMGWIVSVAIPMIIAFLPVSETFTPSLKLFLVITIFVILIIALELLPRLVSAILLPSLYMISGLVPAEVAFGSWTSTTVWMVLGGLIFSNILDETGLLTRIAYYVIRQCGGTYSGAVFGCFFIGIILNVITFCNGWLVASALVFGVCKAMEMKPSKEASLVCFAGTIGATGCTVCLYYPGYFSMLEVAIREVIPNYSMPMLTSLKYNGFFILWCVASILILMKVYNTKNLKIHASKALFDEKYKLLGAMSVKEKKAVVMIVLLLAYLCASSFIGLPAAYGFMAIPFLMFLPRIGIGEPETLGKLNFSMVFFVSACLGIGIVGAEVGFGDFLTGIAVPMLAGKSTLVVCIAFILMGAIANFFMTPYAMLGGLSLPFVQIAATLGINPIAACMCLLYSCELLLLPYESAGNLIMYGYGMMPMKDFVKQMGLKAAIMVVGFIAVMYPLWHLFGLI</sequence>
<gene>
    <name evidence="8" type="ORF">NRIC_21350</name>
</gene>
<dbReference type="AlphaFoldDB" id="A0A4P5PCK9"/>
<keyword evidence="3 6" id="KW-0812">Transmembrane</keyword>
<dbReference type="Pfam" id="PF03600">
    <property type="entry name" value="CitMHS"/>
    <property type="match status" value="1"/>
</dbReference>
<evidence type="ECO:0000259" key="7">
    <source>
        <dbReference type="Pfam" id="PF03600"/>
    </source>
</evidence>
<feature type="domain" description="Citrate transporter-like" evidence="7">
    <location>
        <begin position="51"/>
        <end position="404"/>
    </location>
</feature>
<feature type="transmembrane region" description="Helical" evidence="6">
    <location>
        <begin position="218"/>
        <end position="237"/>
    </location>
</feature>
<evidence type="ECO:0000313" key="9">
    <source>
        <dbReference type="Proteomes" id="UP000290567"/>
    </source>
</evidence>
<proteinExistence type="predicted"/>
<dbReference type="PANTHER" id="PTHR10283">
    <property type="entry name" value="SOLUTE CARRIER FAMILY 13 MEMBER"/>
    <property type="match status" value="1"/>
</dbReference>
<dbReference type="GO" id="GO:0005886">
    <property type="term" value="C:plasma membrane"/>
    <property type="evidence" value="ECO:0007669"/>
    <property type="project" value="TreeGrafter"/>
</dbReference>
<feature type="transmembrane region" description="Helical" evidence="6">
    <location>
        <begin position="351"/>
        <end position="374"/>
    </location>
</feature>
<keyword evidence="4 6" id="KW-1133">Transmembrane helix</keyword>
<keyword evidence="5 6" id="KW-0472">Membrane</keyword>
<reference evidence="9" key="1">
    <citation type="submission" date="2019-02" db="EMBL/GenBank/DDBJ databases">
        <title>Draft genome sequence of Enterococcus sp. Gos25-1.</title>
        <authorList>
            <person name="Tanaka N."/>
            <person name="Shiwa Y."/>
            <person name="Fujita N."/>
        </authorList>
    </citation>
    <scope>NUCLEOTIDE SEQUENCE [LARGE SCALE GENOMIC DNA]</scope>
    <source>
        <strain evidence="9">Gos25-1</strain>
    </source>
</reference>
<feature type="transmembrane region" description="Helical" evidence="6">
    <location>
        <begin position="316"/>
        <end position="339"/>
    </location>
</feature>
<evidence type="ECO:0000256" key="1">
    <source>
        <dbReference type="ARBA" id="ARBA00004141"/>
    </source>
</evidence>
<keyword evidence="2" id="KW-0813">Transport</keyword>
<dbReference type="InterPro" id="IPR004680">
    <property type="entry name" value="Cit_transptr-like_dom"/>
</dbReference>
<evidence type="ECO:0000313" key="8">
    <source>
        <dbReference type="EMBL" id="GCF94244.1"/>
    </source>
</evidence>
<protein>
    <submittedName>
        <fullName evidence="8">Sodium:sulfate symporter</fullName>
    </submittedName>
</protein>
<feature type="transmembrane region" description="Helical" evidence="6">
    <location>
        <begin position="268"/>
        <end position="296"/>
    </location>
</feature>
<evidence type="ECO:0000256" key="2">
    <source>
        <dbReference type="ARBA" id="ARBA00022448"/>
    </source>
</evidence>
<evidence type="ECO:0000256" key="6">
    <source>
        <dbReference type="SAM" id="Phobius"/>
    </source>
</evidence>
<evidence type="ECO:0000256" key="3">
    <source>
        <dbReference type="ARBA" id="ARBA00022692"/>
    </source>
</evidence>
<feature type="transmembrane region" description="Helical" evidence="6">
    <location>
        <begin position="170"/>
        <end position="191"/>
    </location>
</feature>
<feature type="transmembrane region" description="Helical" evidence="6">
    <location>
        <begin position="439"/>
        <end position="458"/>
    </location>
</feature>